<keyword evidence="4" id="KW-1185">Reference proteome</keyword>
<keyword evidence="2" id="KW-0732">Signal</keyword>
<dbReference type="Pfam" id="PF03401">
    <property type="entry name" value="TctC"/>
    <property type="match status" value="1"/>
</dbReference>
<comment type="caution">
    <text evidence="3">The sequence shown here is derived from an EMBL/GenBank/DDBJ whole genome shotgun (WGS) entry which is preliminary data.</text>
</comment>
<dbReference type="PANTHER" id="PTHR42928:SF1">
    <property type="entry name" value="BLR4371 PROTEIN"/>
    <property type="match status" value="1"/>
</dbReference>
<dbReference type="PANTHER" id="PTHR42928">
    <property type="entry name" value="TRICARBOXYLATE-BINDING PROTEIN"/>
    <property type="match status" value="1"/>
</dbReference>
<proteinExistence type="inferred from homology"/>
<name>A0A438M8F1_9ACTN</name>
<evidence type="ECO:0000313" key="3">
    <source>
        <dbReference type="EMBL" id="RVX41999.1"/>
    </source>
</evidence>
<dbReference type="InterPro" id="IPR005064">
    <property type="entry name" value="BUG"/>
</dbReference>
<dbReference type="Proteomes" id="UP000284824">
    <property type="component" value="Unassembled WGS sequence"/>
</dbReference>
<reference evidence="3 4" key="1">
    <citation type="submission" date="2019-01" db="EMBL/GenBank/DDBJ databases">
        <title>Sequencing the genomes of 1000 actinobacteria strains.</title>
        <authorList>
            <person name="Klenk H.-P."/>
        </authorList>
    </citation>
    <scope>NUCLEOTIDE SEQUENCE [LARGE SCALE GENOMIC DNA]</scope>
    <source>
        <strain evidence="3 4">DSM 43925</strain>
    </source>
</reference>
<accession>A0A438M8F1</accession>
<evidence type="ECO:0000256" key="1">
    <source>
        <dbReference type="ARBA" id="ARBA00006987"/>
    </source>
</evidence>
<comment type="similarity">
    <text evidence="1">Belongs to the UPF0065 (bug) family.</text>
</comment>
<protein>
    <submittedName>
        <fullName evidence="3">Putative tricarboxylic transport membrane protein</fullName>
    </submittedName>
</protein>
<feature type="signal peptide" evidence="2">
    <location>
        <begin position="1"/>
        <end position="22"/>
    </location>
</feature>
<dbReference type="Gene3D" id="3.40.190.10">
    <property type="entry name" value="Periplasmic binding protein-like II"/>
    <property type="match status" value="1"/>
</dbReference>
<dbReference type="EMBL" id="SAUN01000001">
    <property type="protein sequence ID" value="RVX41999.1"/>
    <property type="molecule type" value="Genomic_DNA"/>
</dbReference>
<sequence length="315" mass="33182">MKARLFAGFLVLALAGCQSATGADGSAWKPRGNVNMIVPFGAGGGSDIAGRAMAAGIEKTTPKVNITVENREGGSGAVGYSHLLSKKGDGNVLLATESALLTLPASGNVDFSYKNFTPIMKVAEDGSLMVVPKASPYKSCADLVEGAKKGRVPVGVAAAFGIDNFTFKMIEQKAGVQFQRIPTESGGELTTALLGGQIQAALLNPGEVLGQLKSGELRALCATTEKRYDYPELKDIATAKEQGIDVAYANFRGILAPGGIPEAARTYWIEAARKLVKSPEYDTYVKENYLQPVQAEGDQFTAVLDRLSTQISAVK</sequence>
<dbReference type="InterPro" id="IPR042100">
    <property type="entry name" value="Bug_dom1"/>
</dbReference>
<dbReference type="PROSITE" id="PS51257">
    <property type="entry name" value="PROKAR_LIPOPROTEIN"/>
    <property type="match status" value="1"/>
</dbReference>
<feature type="chain" id="PRO_5019245585" evidence="2">
    <location>
        <begin position="23"/>
        <end position="315"/>
    </location>
</feature>
<dbReference type="OrthoDB" id="9780943at2"/>
<dbReference type="Gene3D" id="3.40.190.150">
    <property type="entry name" value="Bordetella uptake gene, domain 1"/>
    <property type="match status" value="1"/>
</dbReference>
<gene>
    <name evidence="3" type="ORF">EDD27_4615</name>
</gene>
<dbReference type="CDD" id="cd07012">
    <property type="entry name" value="PBP2_Bug_TTT"/>
    <property type="match status" value="1"/>
</dbReference>
<dbReference type="RefSeq" id="WP_127934145.1">
    <property type="nucleotide sequence ID" value="NZ_SAUN01000001.1"/>
</dbReference>
<evidence type="ECO:0000313" key="4">
    <source>
        <dbReference type="Proteomes" id="UP000284824"/>
    </source>
</evidence>
<organism evidence="3 4">
    <name type="scientific">Nonomuraea polychroma</name>
    <dbReference type="NCBI Taxonomy" id="46176"/>
    <lineage>
        <taxon>Bacteria</taxon>
        <taxon>Bacillati</taxon>
        <taxon>Actinomycetota</taxon>
        <taxon>Actinomycetes</taxon>
        <taxon>Streptosporangiales</taxon>
        <taxon>Streptosporangiaceae</taxon>
        <taxon>Nonomuraea</taxon>
    </lineage>
</organism>
<evidence type="ECO:0000256" key="2">
    <source>
        <dbReference type="SAM" id="SignalP"/>
    </source>
</evidence>
<dbReference type="SUPFAM" id="SSF53850">
    <property type="entry name" value="Periplasmic binding protein-like II"/>
    <property type="match status" value="1"/>
</dbReference>
<dbReference type="AlphaFoldDB" id="A0A438M8F1"/>
<dbReference type="PIRSF" id="PIRSF017082">
    <property type="entry name" value="YflP"/>
    <property type="match status" value="1"/>
</dbReference>